<dbReference type="EMBL" id="JASPKY010000396">
    <property type="protein sequence ID" value="KAK9702229.1"/>
    <property type="molecule type" value="Genomic_DNA"/>
</dbReference>
<organism evidence="1 2">
    <name type="scientific">Popillia japonica</name>
    <name type="common">Japanese beetle</name>
    <dbReference type="NCBI Taxonomy" id="7064"/>
    <lineage>
        <taxon>Eukaryota</taxon>
        <taxon>Metazoa</taxon>
        <taxon>Ecdysozoa</taxon>
        <taxon>Arthropoda</taxon>
        <taxon>Hexapoda</taxon>
        <taxon>Insecta</taxon>
        <taxon>Pterygota</taxon>
        <taxon>Neoptera</taxon>
        <taxon>Endopterygota</taxon>
        <taxon>Coleoptera</taxon>
        <taxon>Polyphaga</taxon>
        <taxon>Scarabaeiformia</taxon>
        <taxon>Scarabaeidae</taxon>
        <taxon>Rutelinae</taxon>
        <taxon>Popillia</taxon>
    </lineage>
</organism>
<dbReference type="GO" id="GO:0071897">
    <property type="term" value="P:DNA biosynthetic process"/>
    <property type="evidence" value="ECO:0007669"/>
    <property type="project" value="UniProtKB-ARBA"/>
</dbReference>
<protein>
    <submittedName>
        <fullName evidence="1">Uncharacterized protein</fullName>
    </submittedName>
</protein>
<accession>A0AAW1JFJ2</accession>
<proteinExistence type="predicted"/>
<name>A0AAW1JFJ2_POPJA</name>
<evidence type="ECO:0000313" key="1">
    <source>
        <dbReference type="EMBL" id="KAK9702229.1"/>
    </source>
</evidence>
<comment type="caution">
    <text evidence="1">The sequence shown here is derived from an EMBL/GenBank/DDBJ whole genome shotgun (WGS) entry which is preliminary data.</text>
</comment>
<dbReference type="Proteomes" id="UP001458880">
    <property type="component" value="Unassembled WGS sequence"/>
</dbReference>
<reference evidence="1 2" key="1">
    <citation type="journal article" date="2024" name="BMC Genomics">
        <title>De novo assembly and annotation of Popillia japonica's genome with initial clues to its potential as an invasive pest.</title>
        <authorList>
            <person name="Cucini C."/>
            <person name="Boschi S."/>
            <person name="Funari R."/>
            <person name="Cardaioli E."/>
            <person name="Iannotti N."/>
            <person name="Marturano G."/>
            <person name="Paoli F."/>
            <person name="Bruttini M."/>
            <person name="Carapelli A."/>
            <person name="Frati F."/>
            <person name="Nardi F."/>
        </authorList>
    </citation>
    <scope>NUCLEOTIDE SEQUENCE [LARGE SCALE GENOMIC DNA]</scope>
    <source>
        <strain evidence="1">DMR45628</strain>
    </source>
</reference>
<gene>
    <name evidence="1" type="ORF">QE152_g30071</name>
</gene>
<dbReference type="Gene3D" id="3.10.10.10">
    <property type="entry name" value="HIV Type 1 Reverse Transcriptase, subunit A, domain 1"/>
    <property type="match status" value="1"/>
</dbReference>
<dbReference type="SUPFAM" id="SSF56672">
    <property type="entry name" value="DNA/RNA polymerases"/>
    <property type="match status" value="1"/>
</dbReference>
<evidence type="ECO:0000313" key="2">
    <source>
        <dbReference type="Proteomes" id="UP001458880"/>
    </source>
</evidence>
<sequence length="116" mass="13455">MSTNPNSKKDRIKLLNENLRLSHLNKEESNSITHICHEFNDIFHLPNDTLTQTNATMHNIPTTDENPTHTKSYRYPQIHKDEVNKQIEKMLSQGIIRPSTSPWSSPLWVIPKKLDA</sequence>
<dbReference type="AlphaFoldDB" id="A0AAW1JFJ2"/>
<dbReference type="InterPro" id="IPR043502">
    <property type="entry name" value="DNA/RNA_pol_sf"/>
</dbReference>
<keyword evidence="2" id="KW-1185">Reference proteome</keyword>